<dbReference type="AlphaFoldDB" id="A0ABC8JNA7"/>
<comment type="caution">
    <text evidence="2">The sequence shown here is derived from an EMBL/GenBank/DDBJ whole genome shotgun (WGS) entry which is preliminary data.</text>
</comment>
<feature type="region of interest" description="Disordered" evidence="1">
    <location>
        <begin position="1"/>
        <end position="138"/>
    </location>
</feature>
<evidence type="ECO:0000256" key="1">
    <source>
        <dbReference type="SAM" id="MobiDB-lite"/>
    </source>
</evidence>
<organism evidence="2 3">
    <name type="scientific">Eruca vesicaria subsp. sativa</name>
    <name type="common">Garden rocket</name>
    <name type="synonym">Eruca sativa</name>
    <dbReference type="NCBI Taxonomy" id="29727"/>
    <lineage>
        <taxon>Eukaryota</taxon>
        <taxon>Viridiplantae</taxon>
        <taxon>Streptophyta</taxon>
        <taxon>Embryophyta</taxon>
        <taxon>Tracheophyta</taxon>
        <taxon>Spermatophyta</taxon>
        <taxon>Magnoliopsida</taxon>
        <taxon>eudicotyledons</taxon>
        <taxon>Gunneridae</taxon>
        <taxon>Pentapetalae</taxon>
        <taxon>rosids</taxon>
        <taxon>malvids</taxon>
        <taxon>Brassicales</taxon>
        <taxon>Brassicaceae</taxon>
        <taxon>Brassiceae</taxon>
        <taxon>Eruca</taxon>
    </lineage>
</organism>
<protein>
    <submittedName>
        <fullName evidence="2">Uncharacterized protein</fullName>
    </submittedName>
</protein>
<feature type="compositionally biased region" description="Basic and acidic residues" evidence="1">
    <location>
        <begin position="28"/>
        <end position="51"/>
    </location>
</feature>
<dbReference type="EMBL" id="CAKOAT010126710">
    <property type="protein sequence ID" value="CAH8334955.1"/>
    <property type="molecule type" value="Genomic_DNA"/>
</dbReference>
<gene>
    <name evidence="2" type="ORF">ERUC_LOCUS13436</name>
</gene>
<reference evidence="2 3" key="1">
    <citation type="submission" date="2022-03" db="EMBL/GenBank/DDBJ databases">
        <authorList>
            <person name="Macdonald S."/>
            <person name="Ahmed S."/>
            <person name="Newling K."/>
        </authorList>
    </citation>
    <scope>NUCLEOTIDE SEQUENCE [LARGE SCALE GENOMIC DNA]</scope>
</reference>
<keyword evidence="3" id="KW-1185">Reference proteome</keyword>
<evidence type="ECO:0000313" key="2">
    <source>
        <dbReference type="EMBL" id="CAH8334955.1"/>
    </source>
</evidence>
<sequence>MKNSLQNRTRRRSPREERRPHRNSPTATEKKQSNRSEKIDPLPTLKADHPRTTAATTAPYLQRTRRPTREAKPCAQEARQRSHADPEKTSKAERPNMTRRVAKEKTSKRKEKPRRCRTRAHAAADRRRKFKRVLCCRR</sequence>
<name>A0ABC8JNA7_ERUVS</name>
<proteinExistence type="predicted"/>
<accession>A0ABC8JNA7</accession>
<feature type="compositionally biased region" description="Basic and acidic residues" evidence="1">
    <location>
        <begin position="67"/>
        <end position="105"/>
    </location>
</feature>
<evidence type="ECO:0000313" key="3">
    <source>
        <dbReference type="Proteomes" id="UP001642260"/>
    </source>
</evidence>
<dbReference type="Proteomes" id="UP001642260">
    <property type="component" value="Unassembled WGS sequence"/>
</dbReference>
<feature type="compositionally biased region" description="Basic residues" evidence="1">
    <location>
        <begin position="106"/>
        <end position="138"/>
    </location>
</feature>